<dbReference type="EMBL" id="JACVVK020000500">
    <property type="protein sequence ID" value="KAK7469877.1"/>
    <property type="molecule type" value="Genomic_DNA"/>
</dbReference>
<keyword evidence="2" id="KW-1185">Reference proteome</keyword>
<evidence type="ECO:0000313" key="1">
    <source>
        <dbReference type="EMBL" id="KAK7469877.1"/>
    </source>
</evidence>
<accession>A0ABD0JCX4</accession>
<dbReference type="AlphaFoldDB" id="A0ABD0JCX4"/>
<proteinExistence type="predicted"/>
<evidence type="ECO:0008006" key="3">
    <source>
        <dbReference type="Google" id="ProtNLM"/>
    </source>
</evidence>
<dbReference type="Proteomes" id="UP001519460">
    <property type="component" value="Unassembled WGS sequence"/>
</dbReference>
<dbReference type="InterPro" id="IPR036770">
    <property type="entry name" value="Ankyrin_rpt-contain_sf"/>
</dbReference>
<sequence>MERYRESLLAQGLVDQNWDVVTDIVRGGVSADCREHVLHEAVKACQWECITQLVLQGVSLQHRDMVLKEALRHSQWECATTLVRLGVSANNRDFAFHKAVRYRQWQCVEEVLSLGVSQQQRDFAVRRILRFEQWEFLTELAKAGVCVEQEICSELPEWNSVDELNDITRRLSLEQTKLAMSEVIRQDKWDCVPRLMKLCIHPVVRDSVLRDAVLLGKWDCVTKLVDLGLTEEQRKYVCDEAIVWGQLECAISLLRDGVSSSHTLWIVDESFRQTKWQLLTGLEGWNPTKEAKALLLNTTVTYRQRDAFLDIVQRHGVTDLELTHAMMTAISQSAHAFLHHMIVSTRKGYRVFKQLCLRERWWKVETAVCVHIYLLTVQETDLACYLASAQGMWDSVRNLYGDWRVHARSRHFAFELAVKRGLWEHVVHMVSRGVTRQSDLRFAFLEAIRQRQWCWVMKIVNRDLNLGNSDVRFAVRTCCDECQWDVALDLCQVCDVEVLGVRLAKSVLEHTIRTNALQRFLRLCELWDIAEEPKLLSFILRKALRLQRTDFVTTVIEEFDLYGDDDLEHIAVKSAIDKRNWDFLKELVQREHGGLFTDTLARCIQKMNNRRKQWSKCLPIFEEWCRSYDHFDFIEVMYDTSQRLDMAQAPDLAKWCCVHSLPNIAFIFSIVAAQLPVIKRILKRHKHDIRKEFLAFGFSTACLNGHFERHSFSCRIFRRRMWTAWCFQA</sequence>
<comment type="caution">
    <text evidence="1">The sequence shown here is derived from an EMBL/GenBank/DDBJ whole genome shotgun (WGS) entry which is preliminary data.</text>
</comment>
<name>A0ABD0JCX4_9CAEN</name>
<gene>
    <name evidence="1" type="ORF">BaRGS_00036097</name>
</gene>
<reference evidence="1 2" key="1">
    <citation type="journal article" date="2023" name="Sci. Data">
        <title>Genome assembly of the Korean intertidal mud-creeper Batillaria attramentaria.</title>
        <authorList>
            <person name="Patra A.K."/>
            <person name="Ho P.T."/>
            <person name="Jun S."/>
            <person name="Lee S.J."/>
            <person name="Kim Y."/>
            <person name="Won Y.J."/>
        </authorList>
    </citation>
    <scope>NUCLEOTIDE SEQUENCE [LARGE SCALE GENOMIC DNA]</scope>
    <source>
        <strain evidence="1">Wonlab-2016</strain>
    </source>
</reference>
<evidence type="ECO:0000313" key="2">
    <source>
        <dbReference type="Proteomes" id="UP001519460"/>
    </source>
</evidence>
<protein>
    <recommendedName>
        <fullName evidence="3">Ankyrin repeat-containing domain</fullName>
    </recommendedName>
</protein>
<dbReference type="Gene3D" id="1.25.40.20">
    <property type="entry name" value="Ankyrin repeat-containing domain"/>
    <property type="match status" value="1"/>
</dbReference>
<organism evidence="1 2">
    <name type="scientific">Batillaria attramentaria</name>
    <dbReference type="NCBI Taxonomy" id="370345"/>
    <lineage>
        <taxon>Eukaryota</taxon>
        <taxon>Metazoa</taxon>
        <taxon>Spiralia</taxon>
        <taxon>Lophotrochozoa</taxon>
        <taxon>Mollusca</taxon>
        <taxon>Gastropoda</taxon>
        <taxon>Caenogastropoda</taxon>
        <taxon>Sorbeoconcha</taxon>
        <taxon>Cerithioidea</taxon>
        <taxon>Batillariidae</taxon>
        <taxon>Batillaria</taxon>
    </lineage>
</organism>
<dbReference type="SUPFAM" id="SSF48403">
    <property type="entry name" value="Ankyrin repeat"/>
    <property type="match status" value="1"/>
</dbReference>